<keyword evidence="2" id="KW-1185">Reference proteome</keyword>
<organism evidence="1 2">
    <name type="scientific">Pseudocercospora musae</name>
    <dbReference type="NCBI Taxonomy" id="113226"/>
    <lineage>
        <taxon>Eukaryota</taxon>
        <taxon>Fungi</taxon>
        <taxon>Dikarya</taxon>
        <taxon>Ascomycota</taxon>
        <taxon>Pezizomycotina</taxon>
        <taxon>Dothideomycetes</taxon>
        <taxon>Dothideomycetidae</taxon>
        <taxon>Mycosphaerellales</taxon>
        <taxon>Mycosphaerellaceae</taxon>
        <taxon>Pseudocercospora</taxon>
    </lineage>
</organism>
<dbReference type="OrthoDB" id="6339427at2759"/>
<evidence type="ECO:0000313" key="1">
    <source>
        <dbReference type="EMBL" id="KXT11795.1"/>
    </source>
</evidence>
<dbReference type="EMBL" id="LFZO01000182">
    <property type="protein sequence ID" value="KXT11795.1"/>
    <property type="molecule type" value="Genomic_DNA"/>
</dbReference>
<dbReference type="Proteomes" id="UP000073492">
    <property type="component" value="Unassembled WGS sequence"/>
</dbReference>
<comment type="caution">
    <text evidence="1">The sequence shown here is derived from an EMBL/GenBank/DDBJ whole genome shotgun (WGS) entry which is preliminary data.</text>
</comment>
<protein>
    <submittedName>
        <fullName evidence="1">Uncharacterized protein</fullName>
    </submittedName>
</protein>
<proteinExistence type="predicted"/>
<sequence length="87" mass="9505">MANGVQGRIDFRVFPGGSRYRPISGCVEDGIVDYHAFDVGVGVGFADFVFEGFAKAVKAWWMVEGLDARSHFLEESFGDGSGLYDFA</sequence>
<accession>A0A139IB53</accession>
<reference evidence="1 2" key="1">
    <citation type="submission" date="2015-07" db="EMBL/GenBank/DDBJ databases">
        <title>Comparative genomics of the Sigatoka disease complex on banana suggests a link between parallel evolutionary changes in Pseudocercospora fijiensis and Pseudocercospora eumusae and increased virulence on the banana host.</title>
        <authorList>
            <person name="Chang T.-C."/>
            <person name="Salvucci A."/>
            <person name="Crous P.W."/>
            <person name="Stergiopoulos I."/>
        </authorList>
    </citation>
    <scope>NUCLEOTIDE SEQUENCE [LARGE SCALE GENOMIC DNA]</scope>
    <source>
        <strain evidence="1 2">CBS 116634</strain>
    </source>
</reference>
<evidence type="ECO:0000313" key="2">
    <source>
        <dbReference type="Proteomes" id="UP000073492"/>
    </source>
</evidence>
<dbReference type="AlphaFoldDB" id="A0A139IB53"/>
<name>A0A139IB53_9PEZI</name>
<gene>
    <name evidence="1" type="ORF">AC579_9226</name>
</gene>